<feature type="region of interest" description="Disordered" evidence="1">
    <location>
        <begin position="173"/>
        <end position="208"/>
    </location>
</feature>
<feature type="region of interest" description="Disordered" evidence="1">
    <location>
        <begin position="472"/>
        <end position="523"/>
    </location>
</feature>
<dbReference type="GeneID" id="14925043"/>
<accession>L8HH81</accession>
<keyword evidence="3" id="KW-1185">Reference proteome</keyword>
<protein>
    <submittedName>
        <fullName evidence="2">Uncharacterized protein</fullName>
    </submittedName>
</protein>
<reference evidence="2 3" key="1">
    <citation type="journal article" date="2013" name="Genome Biol.">
        <title>Genome of Acanthamoeba castellanii highlights extensive lateral gene transfer and early evolution of tyrosine kinase signaling.</title>
        <authorList>
            <person name="Clarke M."/>
            <person name="Lohan A.J."/>
            <person name="Liu B."/>
            <person name="Lagkouvardos I."/>
            <person name="Roy S."/>
            <person name="Zafar N."/>
            <person name="Bertelli C."/>
            <person name="Schilde C."/>
            <person name="Kianianmomeni A."/>
            <person name="Burglin T.R."/>
            <person name="Frech C."/>
            <person name="Turcotte B."/>
            <person name="Kopec K.O."/>
            <person name="Synnott J.M."/>
            <person name="Choo C."/>
            <person name="Paponov I."/>
            <person name="Finkler A."/>
            <person name="Soon Heng Tan C."/>
            <person name="Hutchins A.P."/>
            <person name="Weinmeier T."/>
            <person name="Rattei T."/>
            <person name="Chu J.S."/>
            <person name="Gimenez G."/>
            <person name="Irimia M."/>
            <person name="Rigden D.J."/>
            <person name="Fitzpatrick D.A."/>
            <person name="Lorenzo-Morales J."/>
            <person name="Bateman A."/>
            <person name="Chiu C.H."/>
            <person name="Tang P."/>
            <person name="Hegemann P."/>
            <person name="Fromm H."/>
            <person name="Raoult D."/>
            <person name="Greub G."/>
            <person name="Miranda-Saavedra D."/>
            <person name="Chen N."/>
            <person name="Nash P."/>
            <person name="Ginger M.L."/>
            <person name="Horn M."/>
            <person name="Schaap P."/>
            <person name="Caler L."/>
            <person name="Loftus B."/>
        </authorList>
    </citation>
    <scope>NUCLEOTIDE SEQUENCE [LARGE SCALE GENOMIC DNA]</scope>
    <source>
        <strain evidence="2 3">Neff</strain>
    </source>
</reference>
<evidence type="ECO:0000313" key="3">
    <source>
        <dbReference type="Proteomes" id="UP000011083"/>
    </source>
</evidence>
<evidence type="ECO:0000313" key="2">
    <source>
        <dbReference type="EMBL" id="ELR24043.1"/>
    </source>
</evidence>
<gene>
    <name evidence="2" type="ORF">ACA1_144340</name>
</gene>
<sequence length="523" mass="58342">MKQARGVEDVEALRGLLQEHYHDVPVPVREKRQQRTIPFEEERQRLAFRQRIGPAGHEILAGQKSIVSAGDHFRFSCTACGKCCTRSFSEHVVLDPHDLYLLSRAPSLAPLLAHVDADPESGGEKLRPRRTSQLLSRYAHAFSQEMGLYATRHGEEVQAPVLMLRGRRADFAAASSTTAGGGDDNDEGRAGHGERDGTTAATKSPRGKATAAKQGWCHFAYPETAGASGGAPIRSFAEYIQLRAEGKVTDADMQGRVRCGLGPEHMPFACSSFPLGELWTSSVKTKHGASEAKRKIRFYWLDQLNCEGVDHPAAEQRRVEDYVRDNRTDERLGEWEWFKDLVGDLGQRKLDDRLLERDPSGWAANVFFSILHAIWYDFDSFEDQADSPAGDGAGEWARLKERMQERTERAVADLERFCLAGSWSPPSSPAEAARAEELFEQSFHSFLGKMVHDAILTPDALALALEQRHSLDAQGDDDNDDASDADLDDHDDEDEQDDDDDDDPDLSSGEDEEEEYEDEVPRR</sequence>
<name>L8HH81_ACACF</name>
<feature type="compositionally biased region" description="Acidic residues" evidence="1">
    <location>
        <begin position="474"/>
        <end position="523"/>
    </location>
</feature>
<dbReference type="KEGG" id="acan:ACA1_144340"/>
<dbReference type="EMBL" id="KB007840">
    <property type="protein sequence ID" value="ELR24043.1"/>
    <property type="molecule type" value="Genomic_DNA"/>
</dbReference>
<evidence type="ECO:0000256" key="1">
    <source>
        <dbReference type="SAM" id="MobiDB-lite"/>
    </source>
</evidence>
<dbReference type="Proteomes" id="UP000011083">
    <property type="component" value="Unassembled WGS sequence"/>
</dbReference>
<dbReference type="VEuPathDB" id="AmoebaDB:ACA1_144340"/>
<proteinExistence type="predicted"/>
<organism evidence="2 3">
    <name type="scientific">Acanthamoeba castellanii (strain ATCC 30010 / Neff)</name>
    <dbReference type="NCBI Taxonomy" id="1257118"/>
    <lineage>
        <taxon>Eukaryota</taxon>
        <taxon>Amoebozoa</taxon>
        <taxon>Discosea</taxon>
        <taxon>Longamoebia</taxon>
        <taxon>Centramoebida</taxon>
        <taxon>Acanthamoebidae</taxon>
        <taxon>Acanthamoeba</taxon>
    </lineage>
</organism>
<dbReference type="RefSeq" id="XP_004353571.1">
    <property type="nucleotide sequence ID" value="XM_004353519.1"/>
</dbReference>
<feature type="compositionally biased region" description="Basic and acidic residues" evidence="1">
    <location>
        <begin position="187"/>
        <end position="197"/>
    </location>
</feature>
<dbReference type="AlphaFoldDB" id="L8HH81"/>